<dbReference type="RefSeq" id="WP_052537780.1">
    <property type="nucleotide sequence ID" value="NZ_CSUW01000002.1"/>
</dbReference>
<dbReference type="EMBL" id="CSUW01000002">
    <property type="protein sequence ID" value="CPT12172.1"/>
    <property type="molecule type" value="Genomic_DNA"/>
</dbReference>
<evidence type="ECO:0000313" key="2">
    <source>
        <dbReference type="Proteomes" id="UP000038487"/>
    </source>
</evidence>
<gene>
    <name evidence="1" type="ORF">ERS075527_01164</name>
</gene>
<accession>A0AB33T1J0</accession>
<sequence length="92" mass="10629">MSDPKDDAAQIICNERWGYDGEVHEPTKWDRETARAVLRPIRELHKPRWDNCYNACCSGAECPKATLVCDHDDEYWPCATALLIYSGEELER</sequence>
<proteinExistence type="predicted"/>
<name>A0AB33T1J0_9MYCO</name>
<organism evidence="1 2">
    <name type="scientific">Mycobacteroides abscessus</name>
    <dbReference type="NCBI Taxonomy" id="36809"/>
    <lineage>
        <taxon>Bacteria</taxon>
        <taxon>Bacillati</taxon>
        <taxon>Actinomycetota</taxon>
        <taxon>Actinomycetes</taxon>
        <taxon>Mycobacteriales</taxon>
        <taxon>Mycobacteriaceae</taxon>
        <taxon>Mycobacteroides</taxon>
    </lineage>
</organism>
<dbReference type="AlphaFoldDB" id="A0AB33T1J0"/>
<protein>
    <submittedName>
        <fullName evidence="1">Uncharacterized protein</fullName>
    </submittedName>
</protein>
<reference evidence="1 2" key="1">
    <citation type="submission" date="2015-03" db="EMBL/GenBank/DDBJ databases">
        <authorList>
            <consortium name="Pathogen Informatics"/>
            <person name="Murphy D."/>
        </authorList>
    </citation>
    <scope>NUCLEOTIDE SEQUENCE [LARGE SCALE GENOMIC DNA]</scope>
    <source>
        <strain evidence="1 2">PAP036</strain>
    </source>
</reference>
<evidence type="ECO:0000313" key="1">
    <source>
        <dbReference type="EMBL" id="CPT12172.1"/>
    </source>
</evidence>
<comment type="caution">
    <text evidence="1">The sequence shown here is derived from an EMBL/GenBank/DDBJ whole genome shotgun (WGS) entry which is preliminary data.</text>
</comment>
<dbReference type="Proteomes" id="UP000038487">
    <property type="component" value="Unassembled WGS sequence"/>
</dbReference>